<organism evidence="2 3">
    <name type="scientific">Paenibacillus faecis</name>
    <dbReference type="NCBI Taxonomy" id="862114"/>
    <lineage>
        <taxon>Bacteria</taxon>
        <taxon>Bacillati</taxon>
        <taxon>Bacillota</taxon>
        <taxon>Bacilli</taxon>
        <taxon>Bacillales</taxon>
        <taxon>Paenibacillaceae</taxon>
        <taxon>Paenibacillus</taxon>
    </lineage>
</organism>
<dbReference type="RefSeq" id="WP_148449742.1">
    <property type="nucleotide sequence ID" value="NZ_BORZ01000016.1"/>
</dbReference>
<evidence type="ECO:0008006" key="4">
    <source>
        <dbReference type="Google" id="ProtNLM"/>
    </source>
</evidence>
<sequence>MIEVTKEAALWFKKELGLQEGDAVRLFARYSAGGQIHPGFSLGIQSDKPVSPGISVMEAGITFFMEEQDKWYLEGHRLKVTYNAAEDDIEYRYEPLA</sequence>
<dbReference type="Proteomes" id="UP000325218">
    <property type="component" value="Unassembled WGS sequence"/>
</dbReference>
<name>A0A5D0CWN7_9BACL</name>
<dbReference type="PIRSF" id="PIRSF034852">
    <property type="entry name" value="UCP034852"/>
    <property type="match status" value="1"/>
</dbReference>
<dbReference type="AlphaFoldDB" id="A0A5D0CWN7"/>
<dbReference type="OrthoDB" id="1645729at2"/>
<evidence type="ECO:0000256" key="1">
    <source>
        <dbReference type="ARBA" id="ARBA00006718"/>
    </source>
</evidence>
<reference evidence="2 3" key="1">
    <citation type="submission" date="2019-08" db="EMBL/GenBank/DDBJ databases">
        <title>Genome sequencing of Paenibacillus faecis DSM 23593(T).</title>
        <authorList>
            <person name="Kook J.-K."/>
            <person name="Park S.-N."/>
            <person name="Lim Y.K."/>
        </authorList>
    </citation>
    <scope>NUCLEOTIDE SEQUENCE [LARGE SCALE GENOMIC DNA]</scope>
    <source>
        <strain evidence="2 3">DSM 23593</strain>
    </source>
</reference>
<comment type="caution">
    <text evidence="2">The sequence shown here is derived from an EMBL/GenBank/DDBJ whole genome shotgun (WGS) entry which is preliminary data.</text>
</comment>
<accession>A0A5D0CWN7</accession>
<evidence type="ECO:0000313" key="2">
    <source>
        <dbReference type="EMBL" id="TYA14253.1"/>
    </source>
</evidence>
<dbReference type="SUPFAM" id="SSF89360">
    <property type="entry name" value="HesB-like domain"/>
    <property type="match status" value="1"/>
</dbReference>
<proteinExistence type="inferred from homology"/>
<comment type="similarity">
    <text evidence="1">Belongs to the HesB/IscA family.</text>
</comment>
<protein>
    <recommendedName>
        <fullName evidence="4">FeS cluster biogenesis domain-containing protein</fullName>
    </recommendedName>
</protein>
<keyword evidence="3" id="KW-1185">Reference proteome</keyword>
<gene>
    <name evidence="2" type="ORF">FRY98_00780</name>
</gene>
<dbReference type="InterPro" id="IPR035903">
    <property type="entry name" value="HesB-like_dom_sf"/>
</dbReference>
<evidence type="ECO:0000313" key="3">
    <source>
        <dbReference type="Proteomes" id="UP000325218"/>
    </source>
</evidence>
<dbReference type="EMBL" id="VSDO01000001">
    <property type="protein sequence ID" value="TYA14253.1"/>
    <property type="molecule type" value="Genomic_DNA"/>
</dbReference>
<dbReference type="InterPro" id="IPR008326">
    <property type="entry name" value="PdhI-like"/>
</dbReference>